<reference evidence="2" key="1">
    <citation type="submission" date="2015-12" db="EMBL/GenBank/DDBJ databases">
        <title>Update maize B73 reference genome by single molecule sequencing technologies.</title>
        <authorList>
            <consortium name="Maize Genome Sequencing Project"/>
            <person name="Ware D."/>
        </authorList>
    </citation>
    <scope>NUCLEOTIDE SEQUENCE</scope>
    <source>
        <tissue evidence="2">Seedling</tissue>
    </source>
</reference>
<feature type="compositionally biased region" description="Low complexity" evidence="1">
    <location>
        <begin position="1"/>
        <end position="14"/>
    </location>
</feature>
<feature type="compositionally biased region" description="Polar residues" evidence="1">
    <location>
        <begin position="132"/>
        <end position="156"/>
    </location>
</feature>
<accession>A0A1D6H7G5</accession>
<evidence type="ECO:0000313" key="2">
    <source>
        <dbReference type="EMBL" id="AQK70707.1"/>
    </source>
</evidence>
<dbReference type="AlphaFoldDB" id="A0A1D6H7G5"/>
<name>A0A1D6H7G5_MAIZE</name>
<dbReference type="EMBL" id="CM000781">
    <property type="protein sequence ID" value="AQK70707.1"/>
    <property type="molecule type" value="Genomic_DNA"/>
</dbReference>
<proteinExistence type="predicted"/>
<feature type="compositionally biased region" description="Polar residues" evidence="1">
    <location>
        <begin position="35"/>
        <end position="50"/>
    </location>
</feature>
<feature type="region of interest" description="Disordered" evidence="1">
    <location>
        <begin position="62"/>
        <end position="93"/>
    </location>
</feature>
<evidence type="ECO:0000256" key="1">
    <source>
        <dbReference type="SAM" id="MobiDB-lite"/>
    </source>
</evidence>
<protein>
    <submittedName>
        <fullName evidence="2">NSP (Nuclear shuttle protein)-interacting GTPase</fullName>
    </submittedName>
</protein>
<feature type="region of interest" description="Disordered" evidence="1">
    <location>
        <begin position="1"/>
        <end position="50"/>
    </location>
</feature>
<feature type="region of interest" description="Disordered" evidence="1">
    <location>
        <begin position="106"/>
        <end position="169"/>
    </location>
</feature>
<feature type="compositionally biased region" description="Low complexity" evidence="1">
    <location>
        <begin position="110"/>
        <end position="123"/>
    </location>
</feature>
<sequence length="169" mass="17083">MPQQPPFNAAAPQPILEQGKSDPSVSGGDWASFDSFGQQQTPQTSSSVNPLESALAQLSFSEAPSAPNASAYPVSLDPTLKANDGGHSSVLDQSHSLFDAPFGISGNQASTVMSGQGSSVQQSPLAAPTAGPPSQATANPQGTSGIQGAASSTDSKFSSRKELPVVCHT</sequence>
<organism evidence="2">
    <name type="scientific">Zea mays</name>
    <name type="common">Maize</name>
    <dbReference type="NCBI Taxonomy" id="4577"/>
    <lineage>
        <taxon>Eukaryota</taxon>
        <taxon>Viridiplantae</taxon>
        <taxon>Streptophyta</taxon>
        <taxon>Embryophyta</taxon>
        <taxon>Tracheophyta</taxon>
        <taxon>Spermatophyta</taxon>
        <taxon>Magnoliopsida</taxon>
        <taxon>Liliopsida</taxon>
        <taxon>Poales</taxon>
        <taxon>Poaceae</taxon>
        <taxon>PACMAD clade</taxon>
        <taxon>Panicoideae</taxon>
        <taxon>Andropogonodae</taxon>
        <taxon>Andropogoneae</taxon>
        <taxon>Tripsacinae</taxon>
        <taxon>Zea</taxon>
    </lineage>
</organism>
<gene>
    <name evidence="2" type="ORF">ZEAMMB73_Zm00001d016406</name>
</gene>